<feature type="domain" description="Polypeptide-transport-associated ShlB-type" evidence="6">
    <location>
        <begin position="46"/>
        <end position="104"/>
    </location>
</feature>
<dbReference type="RefSeq" id="WP_219937936.1">
    <property type="nucleotide sequence ID" value="NZ_JAGFNY010000026.1"/>
</dbReference>
<evidence type="ECO:0000256" key="4">
    <source>
        <dbReference type="SAM" id="SignalP"/>
    </source>
</evidence>
<evidence type="ECO:0000256" key="2">
    <source>
        <dbReference type="ARBA" id="ARBA00022692"/>
    </source>
</evidence>
<feature type="signal peptide" evidence="4">
    <location>
        <begin position="1"/>
        <end position="27"/>
    </location>
</feature>
<keyword evidence="1" id="KW-1134">Transmembrane beta strand</keyword>
<reference evidence="7 8" key="1">
    <citation type="submission" date="2021-03" db="EMBL/GenBank/DDBJ databases">
        <title>Succinivibrio sp. nov. isolated from feces of cow.</title>
        <authorList>
            <person name="Choi J.-Y."/>
        </authorList>
    </citation>
    <scope>NUCLEOTIDE SEQUENCE [LARGE SCALE GENOMIC DNA]</scope>
    <source>
        <strain evidence="7 8">AGMB01872</strain>
    </source>
</reference>
<name>A0ABS7DHL2_9GAMM</name>
<organism evidence="7 8">
    <name type="scientific">Succinivibrio faecicola</name>
    <dbReference type="NCBI Taxonomy" id="2820300"/>
    <lineage>
        <taxon>Bacteria</taxon>
        <taxon>Pseudomonadati</taxon>
        <taxon>Pseudomonadota</taxon>
        <taxon>Gammaproteobacteria</taxon>
        <taxon>Aeromonadales</taxon>
        <taxon>Succinivibrionaceae</taxon>
        <taxon>Succinivibrio</taxon>
    </lineage>
</organism>
<dbReference type="Pfam" id="PF03865">
    <property type="entry name" value="ShlB"/>
    <property type="match status" value="1"/>
</dbReference>
<sequence>MKAKAIFRKLFCYLFILIPFCFSVSQAMTLKSVTIEAPYEYDAKTDRKVINSVVNQYIGQGITVSLLNNIVSNLNNLYATYGFIGALALYPYQNASDGNVTIVIDKLKVLKSRIANDTNIPYKRVYSLLAKARANPASSVNDSSISDHLNKVKALGAFDVDVVLTPVTSDDLEKAYFLKADESFYMMDLVAKKKKRINASVYYDNHGTNSTGKQRLTALIGSNNLTNNADRGFIGLNATDKGQFNTVADYAYLLSDSFVYVGANINYGAYSIKKNYALTDVKGDMSGIELYLQNIAYSDPFNMTMIKGGAYFRNIKDKFKSFDIEMKRRNVGSYVGFTHDYHNINRSALFKTDSRIALSKTDNKDDYSIYSENPYFLLNSNNTFDYFLSDIYSLNLRANIQLSNKEVDPIDLFNAGGDQAVYAYQSNLAAGDLGLFVSTGISRHNNDLFNSKISLELMQSHLKNQHSKKESFFGVGIKANLEYKGFFSEISLSKAVGKHQSKARDSISTLVQFGYNY</sequence>
<dbReference type="Pfam" id="PF08479">
    <property type="entry name" value="POTRA_2"/>
    <property type="match status" value="1"/>
</dbReference>
<dbReference type="PANTHER" id="PTHR34597">
    <property type="entry name" value="SLR1661 PROTEIN"/>
    <property type="match status" value="1"/>
</dbReference>
<evidence type="ECO:0000256" key="1">
    <source>
        <dbReference type="ARBA" id="ARBA00022452"/>
    </source>
</evidence>
<evidence type="ECO:0000259" key="5">
    <source>
        <dbReference type="Pfam" id="PF03865"/>
    </source>
</evidence>
<evidence type="ECO:0000313" key="8">
    <source>
        <dbReference type="Proteomes" id="UP000731465"/>
    </source>
</evidence>
<keyword evidence="2" id="KW-0812">Transmembrane</keyword>
<dbReference type="Gene3D" id="2.40.160.50">
    <property type="entry name" value="membrane protein fhac: a member of the omp85/tpsb transporter family"/>
    <property type="match status" value="1"/>
</dbReference>
<dbReference type="InterPro" id="IPR013686">
    <property type="entry name" value="Polypept-transport_assoc_ShlB"/>
</dbReference>
<feature type="chain" id="PRO_5045723426" evidence="4">
    <location>
        <begin position="28"/>
        <end position="517"/>
    </location>
</feature>
<accession>A0ABS7DHL2</accession>
<proteinExistence type="predicted"/>
<keyword evidence="4" id="KW-0732">Signal</keyword>
<dbReference type="Gene3D" id="3.10.20.310">
    <property type="entry name" value="membrane protein fhac"/>
    <property type="match status" value="1"/>
</dbReference>
<comment type="caution">
    <text evidence="7">The sequence shown here is derived from an EMBL/GenBank/DDBJ whole genome shotgun (WGS) entry which is preliminary data.</text>
</comment>
<dbReference type="Proteomes" id="UP000731465">
    <property type="component" value="Unassembled WGS sequence"/>
</dbReference>
<keyword evidence="1" id="KW-0472">Membrane</keyword>
<evidence type="ECO:0000259" key="6">
    <source>
        <dbReference type="Pfam" id="PF08479"/>
    </source>
</evidence>
<keyword evidence="3" id="KW-0998">Cell outer membrane</keyword>
<dbReference type="EMBL" id="JAGFNY010000026">
    <property type="protein sequence ID" value="MBW7570713.1"/>
    <property type="molecule type" value="Genomic_DNA"/>
</dbReference>
<dbReference type="InterPro" id="IPR051544">
    <property type="entry name" value="TPS_OM_transporter"/>
</dbReference>
<protein>
    <submittedName>
        <fullName evidence="7">ShlB/FhaC/HecB family hemolysin secretion/activation protein</fullName>
    </submittedName>
</protein>
<keyword evidence="8" id="KW-1185">Reference proteome</keyword>
<evidence type="ECO:0000256" key="3">
    <source>
        <dbReference type="ARBA" id="ARBA00023237"/>
    </source>
</evidence>
<feature type="domain" description="Haemolysin activator HlyB C-terminal" evidence="5">
    <location>
        <begin position="189"/>
        <end position="452"/>
    </location>
</feature>
<evidence type="ECO:0000313" key="7">
    <source>
        <dbReference type="EMBL" id="MBW7570713.1"/>
    </source>
</evidence>
<gene>
    <name evidence="7" type="ORF">J5V48_07390</name>
</gene>
<dbReference type="InterPro" id="IPR005565">
    <property type="entry name" value="Hemolysn_activator_HlyB_C"/>
</dbReference>
<dbReference type="PANTHER" id="PTHR34597:SF1">
    <property type="entry name" value="HEME_HEMOPEXIN TRANSPORTER PROTEIN HUXB"/>
    <property type="match status" value="1"/>
</dbReference>